<sequence>MSSNPASVETTHWFENESTSADPTNPPQYVLIATRSVDPDQSLTVSLIETIVDTLKPPDGQTSLSLYQHVNPDALEEIIEASTTKESGVEVRFTIENYLVTVRSNDTVLIYEPLGPHRSSSRNPIRN</sequence>
<dbReference type="OrthoDB" id="249387at2157"/>
<dbReference type="EMBL" id="FRAN01000006">
    <property type="protein sequence ID" value="SHL32036.1"/>
    <property type="molecule type" value="Genomic_DNA"/>
</dbReference>
<evidence type="ECO:0000256" key="1">
    <source>
        <dbReference type="SAM" id="MobiDB-lite"/>
    </source>
</evidence>
<name>A0A1M6ZNK4_HALPU</name>
<protein>
    <recommendedName>
        <fullName evidence="2">Halobacterial output domain-containing protein</fullName>
    </recommendedName>
</protein>
<dbReference type="Pfam" id="PF18545">
    <property type="entry name" value="HalOD1"/>
    <property type="match status" value="1"/>
</dbReference>
<evidence type="ECO:0000313" key="4">
    <source>
        <dbReference type="Proteomes" id="UP000184203"/>
    </source>
</evidence>
<dbReference type="InterPro" id="IPR040624">
    <property type="entry name" value="HalOD1"/>
</dbReference>
<reference evidence="4" key="1">
    <citation type="submission" date="2016-11" db="EMBL/GenBank/DDBJ databases">
        <authorList>
            <person name="Varghese N."/>
            <person name="Submissions S."/>
        </authorList>
    </citation>
    <scope>NUCLEOTIDE SEQUENCE [LARGE SCALE GENOMIC DNA]</scope>
    <source>
        <strain evidence="4">DX253</strain>
    </source>
</reference>
<dbReference type="Proteomes" id="UP000184203">
    <property type="component" value="Unassembled WGS sequence"/>
</dbReference>
<gene>
    <name evidence="3" type="ORF">SAMN05444342_3513</name>
</gene>
<proteinExistence type="predicted"/>
<organism evidence="3 4">
    <name type="scientific">Haladaptatus paucihalophilus DX253</name>
    <dbReference type="NCBI Taxonomy" id="797209"/>
    <lineage>
        <taxon>Archaea</taxon>
        <taxon>Methanobacteriati</taxon>
        <taxon>Methanobacteriota</taxon>
        <taxon>Stenosarchaea group</taxon>
        <taxon>Halobacteria</taxon>
        <taxon>Halobacteriales</taxon>
        <taxon>Haladaptataceae</taxon>
        <taxon>Haladaptatus</taxon>
    </lineage>
</organism>
<keyword evidence="4" id="KW-1185">Reference proteome</keyword>
<feature type="region of interest" description="Disordered" evidence="1">
    <location>
        <begin position="1"/>
        <end position="26"/>
    </location>
</feature>
<dbReference type="AlphaFoldDB" id="A0A1M6ZNK4"/>
<evidence type="ECO:0000259" key="2">
    <source>
        <dbReference type="Pfam" id="PF18545"/>
    </source>
</evidence>
<feature type="domain" description="Halobacterial output" evidence="2">
    <location>
        <begin position="41"/>
        <end position="111"/>
    </location>
</feature>
<evidence type="ECO:0000313" key="3">
    <source>
        <dbReference type="EMBL" id="SHL32036.1"/>
    </source>
</evidence>
<accession>A0A1M6ZNK4</accession>
<feature type="compositionally biased region" description="Polar residues" evidence="1">
    <location>
        <begin position="1"/>
        <end position="10"/>
    </location>
</feature>